<evidence type="ECO:0000313" key="1">
    <source>
        <dbReference type="EMBL" id="KAG2331801.1"/>
    </source>
</evidence>
<keyword evidence="2" id="KW-1185">Reference proteome</keyword>
<gene>
    <name evidence="1" type="ORF">Bca52824_002981</name>
</gene>
<evidence type="ECO:0000313" key="2">
    <source>
        <dbReference type="Proteomes" id="UP000886595"/>
    </source>
</evidence>
<dbReference type="AlphaFoldDB" id="A0A8X7WKA3"/>
<protein>
    <submittedName>
        <fullName evidence="1">Uncharacterized protein</fullName>
    </submittedName>
</protein>
<organism evidence="1 2">
    <name type="scientific">Brassica carinata</name>
    <name type="common">Ethiopian mustard</name>
    <name type="synonym">Abyssinian cabbage</name>
    <dbReference type="NCBI Taxonomy" id="52824"/>
    <lineage>
        <taxon>Eukaryota</taxon>
        <taxon>Viridiplantae</taxon>
        <taxon>Streptophyta</taxon>
        <taxon>Embryophyta</taxon>
        <taxon>Tracheophyta</taxon>
        <taxon>Spermatophyta</taxon>
        <taxon>Magnoliopsida</taxon>
        <taxon>eudicotyledons</taxon>
        <taxon>Gunneridae</taxon>
        <taxon>Pentapetalae</taxon>
        <taxon>rosids</taxon>
        <taxon>malvids</taxon>
        <taxon>Brassicales</taxon>
        <taxon>Brassicaceae</taxon>
        <taxon>Brassiceae</taxon>
        <taxon>Brassica</taxon>
    </lineage>
</organism>
<name>A0A8X7WKA3_BRACI</name>
<sequence length="76" mass="8563">MATLEDSGCFARIRSSVCARVSVWKFYFAGLENLRAWCRVWRREAPPEPLCSSIMVTLVVVSSGSVWGLNRRVANL</sequence>
<accession>A0A8X7WKA3</accession>
<dbReference type="EMBL" id="JAAMPC010000001">
    <property type="protein sequence ID" value="KAG2331801.1"/>
    <property type="molecule type" value="Genomic_DNA"/>
</dbReference>
<dbReference type="Proteomes" id="UP000886595">
    <property type="component" value="Unassembled WGS sequence"/>
</dbReference>
<comment type="caution">
    <text evidence="1">The sequence shown here is derived from an EMBL/GenBank/DDBJ whole genome shotgun (WGS) entry which is preliminary data.</text>
</comment>
<proteinExistence type="predicted"/>
<reference evidence="1 2" key="1">
    <citation type="submission" date="2020-02" db="EMBL/GenBank/DDBJ databases">
        <authorList>
            <person name="Ma Q."/>
            <person name="Huang Y."/>
            <person name="Song X."/>
            <person name="Pei D."/>
        </authorList>
    </citation>
    <scope>NUCLEOTIDE SEQUENCE [LARGE SCALE GENOMIC DNA]</scope>
    <source>
        <strain evidence="1">Sxm20200214</strain>
        <tissue evidence="1">Leaf</tissue>
    </source>
</reference>